<evidence type="ECO:0000256" key="2">
    <source>
        <dbReference type="ARBA" id="ARBA00007911"/>
    </source>
</evidence>
<gene>
    <name evidence="9" type="ORF">Bca52824_096893</name>
</gene>
<dbReference type="EMBL" id="JAAMPC010001271">
    <property type="protein sequence ID" value="KAG2241007.1"/>
    <property type="molecule type" value="Genomic_DNA"/>
</dbReference>
<evidence type="ECO:0000256" key="5">
    <source>
        <dbReference type="ARBA" id="ARBA00023163"/>
    </source>
</evidence>
<reference evidence="9 10" key="1">
    <citation type="submission" date="2020-02" db="EMBL/GenBank/DDBJ databases">
        <authorList>
            <person name="Ma Q."/>
            <person name="Huang Y."/>
            <person name="Song X."/>
            <person name="Pei D."/>
        </authorList>
    </citation>
    <scope>NUCLEOTIDE SEQUENCE [LARGE SCALE GENOMIC DNA]</scope>
    <source>
        <strain evidence="9">Sxm20200214</strain>
        <tissue evidence="9">Leaf</tissue>
    </source>
</reference>
<dbReference type="GO" id="GO:0005634">
    <property type="term" value="C:nucleus"/>
    <property type="evidence" value="ECO:0007669"/>
    <property type="project" value="UniProtKB-SubCell"/>
</dbReference>
<keyword evidence="3 7" id="KW-0805">Transcription regulation</keyword>
<comment type="function">
    <text evidence="7">Transcriptional regulator that specifically binds to GA-rich elements (GAGA-repeats) present in regulatory sequences of genes involved in developmental processes.</text>
</comment>
<accession>A0A8X7TGL6</accession>
<feature type="compositionally biased region" description="Polar residues" evidence="8">
    <location>
        <begin position="67"/>
        <end position="81"/>
    </location>
</feature>
<evidence type="ECO:0000256" key="8">
    <source>
        <dbReference type="SAM" id="MobiDB-lite"/>
    </source>
</evidence>
<comment type="subcellular location">
    <subcellularLocation>
        <location evidence="1 7">Nucleus</location>
    </subcellularLocation>
</comment>
<keyword evidence="5 7" id="KW-0804">Transcription</keyword>
<sequence>MDSDLIRKIINVRHYKTLYFKDYKWMMQHQPSMKQVMSIIAERDAAIQERNLAISERKSAVAERTWHSSSETQPSPSGTTP</sequence>
<evidence type="ECO:0000256" key="3">
    <source>
        <dbReference type="ARBA" id="ARBA00023015"/>
    </source>
</evidence>
<evidence type="ECO:0000313" key="10">
    <source>
        <dbReference type="Proteomes" id="UP000886595"/>
    </source>
</evidence>
<keyword evidence="6 7" id="KW-0539">Nucleus</keyword>
<keyword evidence="4 7" id="KW-0238">DNA-binding</keyword>
<dbReference type="AlphaFoldDB" id="A0A8X7TGL6"/>
<dbReference type="OrthoDB" id="1883964at2759"/>
<keyword evidence="10" id="KW-1185">Reference proteome</keyword>
<dbReference type="Proteomes" id="UP000886595">
    <property type="component" value="Unassembled WGS sequence"/>
</dbReference>
<comment type="caution">
    <text evidence="9">The sequence shown here is derived from an EMBL/GenBank/DDBJ whole genome shotgun (WGS) entry which is preliminary data.</text>
</comment>
<proteinExistence type="inferred from homology"/>
<evidence type="ECO:0000256" key="4">
    <source>
        <dbReference type="ARBA" id="ARBA00023125"/>
    </source>
</evidence>
<protein>
    <recommendedName>
        <fullName evidence="7">GAGA-binding transcriptional activator</fullName>
    </recommendedName>
</protein>
<name>A0A8X7TGL6_BRACI</name>
<evidence type="ECO:0000256" key="6">
    <source>
        <dbReference type="ARBA" id="ARBA00023242"/>
    </source>
</evidence>
<dbReference type="Pfam" id="PF06217">
    <property type="entry name" value="GAGA_bind"/>
    <property type="match status" value="1"/>
</dbReference>
<evidence type="ECO:0000256" key="7">
    <source>
        <dbReference type="RuleBase" id="RU367160"/>
    </source>
</evidence>
<dbReference type="InterPro" id="IPR010409">
    <property type="entry name" value="GAGA-bd_tscrpt_act"/>
</dbReference>
<organism evidence="9 10">
    <name type="scientific">Brassica carinata</name>
    <name type="common">Ethiopian mustard</name>
    <name type="synonym">Abyssinian cabbage</name>
    <dbReference type="NCBI Taxonomy" id="52824"/>
    <lineage>
        <taxon>Eukaryota</taxon>
        <taxon>Viridiplantae</taxon>
        <taxon>Streptophyta</taxon>
        <taxon>Embryophyta</taxon>
        <taxon>Tracheophyta</taxon>
        <taxon>Spermatophyta</taxon>
        <taxon>Magnoliopsida</taxon>
        <taxon>eudicotyledons</taxon>
        <taxon>Gunneridae</taxon>
        <taxon>Pentapetalae</taxon>
        <taxon>rosids</taxon>
        <taxon>malvids</taxon>
        <taxon>Brassicales</taxon>
        <taxon>Brassicaceae</taxon>
        <taxon>Brassiceae</taxon>
        <taxon>Brassica</taxon>
    </lineage>
</organism>
<feature type="region of interest" description="Disordered" evidence="8">
    <location>
        <begin position="58"/>
        <end position="81"/>
    </location>
</feature>
<dbReference type="GO" id="GO:0003677">
    <property type="term" value="F:DNA binding"/>
    <property type="evidence" value="ECO:0007669"/>
    <property type="project" value="UniProtKB-KW"/>
</dbReference>
<evidence type="ECO:0000313" key="9">
    <source>
        <dbReference type="EMBL" id="KAG2241007.1"/>
    </source>
</evidence>
<dbReference type="GO" id="GO:0003700">
    <property type="term" value="F:DNA-binding transcription factor activity"/>
    <property type="evidence" value="ECO:0007669"/>
    <property type="project" value="UniProtKB-UniRule"/>
</dbReference>
<evidence type="ECO:0000256" key="1">
    <source>
        <dbReference type="ARBA" id="ARBA00004123"/>
    </source>
</evidence>
<comment type="similarity">
    <text evidence="2 7">Belongs to the BBR/BPC family.</text>
</comment>